<keyword evidence="6 7" id="KW-0472">Membrane</keyword>
<dbReference type="InterPro" id="IPR000515">
    <property type="entry name" value="MetI-like"/>
</dbReference>
<keyword evidence="11" id="KW-1185">Reference proteome</keyword>
<evidence type="ECO:0000313" key="10">
    <source>
        <dbReference type="EMBL" id="MFD2840698.1"/>
    </source>
</evidence>
<dbReference type="SUPFAM" id="SSF161098">
    <property type="entry name" value="MetI-like"/>
    <property type="match status" value="1"/>
</dbReference>
<dbReference type="PANTHER" id="PTHR43744:SF12">
    <property type="entry name" value="ABC TRANSPORTER PERMEASE PROTEIN MG189-RELATED"/>
    <property type="match status" value="1"/>
</dbReference>
<feature type="transmembrane region" description="Helical" evidence="7">
    <location>
        <begin position="54"/>
        <end position="74"/>
    </location>
</feature>
<reference evidence="11" key="1">
    <citation type="journal article" date="2019" name="Int. J. Syst. Evol. Microbiol.">
        <title>The Global Catalogue of Microorganisms (GCM) 10K type strain sequencing project: providing services to taxonomists for standard genome sequencing and annotation.</title>
        <authorList>
            <consortium name="The Broad Institute Genomics Platform"/>
            <consortium name="The Broad Institute Genome Sequencing Center for Infectious Disease"/>
            <person name="Wu L."/>
            <person name="Ma J."/>
        </authorList>
    </citation>
    <scope>NUCLEOTIDE SEQUENCE [LARGE SCALE GENOMIC DNA]</scope>
    <source>
        <strain evidence="11">KCTC 33576</strain>
    </source>
</reference>
<keyword evidence="3" id="KW-1003">Cell membrane</keyword>
<dbReference type="Gene3D" id="1.10.3720.10">
    <property type="entry name" value="MetI-like"/>
    <property type="match status" value="1"/>
</dbReference>
<evidence type="ECO:0000256" key="5">
    <source>
        <dbReference type="ARBA" id="ARBA00022989"/>
    </source>
</evidence>
<evidence type="ECO:0000313" key="11">
    <source>
        <dbReference type="Proteomes" id="UP001597391"/>
    </source>
</evidence>
<comment type="subcellular location">
    <subcellularLocation>
        <location evidence="1 7">Cell membrane</location>
        <topology evidence="1 7">Multi-pass membrane protein</topology>
    </subcellularLocation>
</comment>
<comment type="caution">
    <text evidence="10">The sequence shown here is derived from an EMBL/GenBank/DDBJ whole genome shotgun (WGS) entry which is preliminary data.</text>
</comment>
<organism evidence="10 11">
    <name type="scientific">Populibacterium corticicola</name>
    <dbReference type="NCBI Taxonomy" id="1812826"/>
    <lineage>
        <taxon>Bacteria</taxon>
        <taxon>Bacillati</taxon>
        <taxon>Actinomycetota</taxon>
        <taxon>Actinomycetes</taxon>
        <taxon>Micrococcales</taxon>
        <taxon>Jonesiaceae</taxon>
        <taxon>Populibacterium</taxon>
    </lineage>
</organism>
<sequence length="324" mass="35184">MSDTHAQKAPTRATLRSAGTAPAPSTQKGQSAKKRKVRYAHEGGERPALWARSISWVFMIAVALYFLVPVYWLVVASTKSTSDLFSTPGLWFANFNLFENLKALTDYDGGIFWRWLLNSFVYSGVGSVLITLICLMAGYALAVYQFRGRNVILAAVMGSMLIPTTVLAQPTYLLLVELGLNNTMWGVLLPSLVYPFGVMLGFVFASQAVPVEILEAARIDGAGELRTFFSIAFKMLLNGGVTIVLFSFIGTWNSYMLPLLVLNDVKLQPITVGLSGWNQASMTVPGLQTLVIVGALVSVVPVAIVFLSLQRFWKSGLAAGGVKA</sequence>
<dbReference type="Proteomes" id="UP001597391">
    <property type="component" value="Unassembled WGS sequence"/>
</dbReference>
<feature type="transmembrane region" description="Helical" evidence="7">
    <location>
        <begin position="192"/>
        <end position="214"/>
    </location>
</feature>
<evidence type="ECO:0000256" key="1">
    <source>
        <dbReference type="ARBA" id="ARBA00004651"/>
    </source>
</evidence>
<feature type="region of interest" description="Disordered" evidence="8">
    <location>
        <begin position="1"/>
        <end position="37"/>
    </location>
</feature>
<dbReference type="CDD" id="cd06261">
    <property type="entry name" value="TM_PBP2"/>
    <property type="match status" value="1"/>
</dbReference>
<dbReference type="PROSITE" id="PS50928">
    <property type="entry name" value="ABC_TM1"/>
    <property type="match status" value="1"/>
</dbReference>
<evidence type="ECO:0000259" key="9">
    <source>
        <dbReference type="PROSITE" id="PS50928"/>
    </source>
</evidence>
<feature type="transmembrane region" description="Helical" evidence="7">
    <location>
        <begin position="235"/>
        <end position="255"/>
    </location>
</feature>
<dbReference type="PANTHER" id="PTHR43744">
    <property type="entry name" value="ABC TRANSPORTER PERMEASE PROTEIN MG189-RELATED-RELATED"/>
    <property type="match status" value="1"/>
</dbReference>
<dbReference type="EMBL" id="JBHUOP010000003">
    <property type="protein sequence ID" value="MFD2840698.1"/>
    <property type="molecule type" value="Genomic_DNA"/>
</dbReference>
<feature type="transmembrane region" description="Helical" evidence="7">
    <location>
        <begin position="120"/>
        <end position="144"/>
    </location>
</feature>
<evidence type="ECO:0000256" key="6">
    <source>
        <dbReference type="ARBA" id="ARBA00023136"/>
    </source>
</evidence>
<dbReference type="InterPro" id="IPR035906">
    <property type="entry name" value="MetI-like_sf"/>
</dbReference>
<feature type="transmembrane region" description="Helical" evidence="7">
    <location>
        <begin position="287"/>
        <end position="309"/>
    </location>
</feature>
<name>A0ABW5XG24_9MICO</name>
<evidence type="ECO:0000256" key="2">
    <source>
        <dbReference type="ARBA" id="ARBA00022448"/>
    </source>
</evidence>
<dbReference type="RefSeq" id="WP_377466571.1">
    <property type="nucleotide sequence ID" value="NZ_JBHUOP010000003.1"/>
</dbReference>
<keyword evidence="4 7" id="KW-0812">Transmembrane</keyword>
<dbReference type="Pfam" id="PF00528">
    <property type="entry name" value="BPD_transp_1"/>
    <property type="match status" value="1"/>
</dbReference>
<evidence type="ECO:0000256" key="8">
    <source>
        <dbReference type="SAM" id="MobiDB-lite"/>
    </source>
</evidence>
<accession>A0ABW5XG24</accession>
<proteinExistence type="inferred from homology"/>
<keyword evidence="5 7" id="KW-1133">Transmembrane helix</keyword>
<feature type="domain" description="ABC transmembrane type-1" evidence="9">
    <location>
        <begin position="116"/>
        <end position="308"/>
    </location>
</feature>
<evidence type="ECO:0000256" key="3">
    <source>
        <dbReference type="ARBA" id="ARBA00022475"/>
    </source>
</evidence>
<gene>
    <name evidence="10" type="ORF">ACFSYH_08955</name>
</gene>
<comment type="similarity">
    <text evidence="7">Belongs to the binding-protein-dependent transport system permease family.</text>
</comment>
<protein>
    <submittedName>
        <fullName evidence="10">Carbohydrate ABC transporter permease</fullName>
    </submittedName>
</protein>
<keyword evidence="2 7" id="KW-0813">Transport</keyword>
<feature type="transmembrane region" description="Helical" evidence="7">
    <location>
        <begin position="151"/>
        <end position="172"/>
    </location>
</feature>
<evidence type="ECO:0000256" key="4">
    <source>
        <dbReference type="ARBA" id="ARBA00022692"/>
    </source>
</evidence>
<evidence type="ECO:0000256" key="7">
    <source>
        <dbReference type="RuleBase" id="RU363032"/>
    </source>
</evidence>